<dbReference type="Proteomes" id="UP001151760">
    <property type="component" value="Unassembled WGS sequence"/>
</dbReference>
<evidence type="ECO:0000256" key="1">
    <source>
        <dbReference type="SAM" id="MobiDB-lite"/>
    </source>
</evidence>
<sequence>MNTNVRGMNGEKPHNSEQLTSLPRGTLQKNAVLFGMLGTNPEVSLNSSRDSIMTRAESKSPRANIKRSSAIYAIINQAITQQATLDEALVSTKGRVKIVSCHMRIDPTKTHKEATYQVILDILKLSPCYNAFLISADVHEIYMHHISLRVPNKEFVASPLHDALVTFLKSLGYKGALEYVADMYIDHMYQPWRTFGSIINKCLSGKTIGLDRLRQSRVQILQTSVRRRESMPYPRFTKVIINHFLSKHKSISKRQGLFMNSIKDDDILGRLKFVRKVVVLKKARKGMKTPATSKKNVTEKPTSDEYDDEHEERLIRRKPTGVVIRDTPNVSTKKTLDQSKKLKGMEMLSEAAQLKANILKAIKVSKRTYRIHQQSRGSSKGAGITPEVPDEPKGKTKGLSKGASITHQRFLMSQKARLQLKMMNGADKETANDEEIHMNEEVHSDEEELHADVLIALDDENVHVDDKKHDVTV</sequence>
<keyword evidence="3" id="KW-1185">Reference proteome</keyword>
<organism evidence="2 3">
    <name type="scientific">Tanacetum coccineum</name>
    <dbReference type="NCBI Taxonomy" id="301880"/>
    <lineage>
        <taxon>Eukaryota</taxon>
        <taxon>Viridiplantae</taxon>
        <taxon>Streptophyta</taxon>
        <taxon>Embryophyta</taxon>
        <taxon>Tracheophyta</taxon>
        <taxon>Spermatophyta</taxon>
        <taxon>Magnoliopsida</taxon>
        <taxon>eudicotyledons</taxon>
        <taxon>Gunneridae</taxon>
        <taxon>Pentapetalae</taxon>
        <taxon>asterids</taxon>
        <taxon>campanulids</taxon>
        <taxon>Asterales</taxon>
        <taxon>Asteraceae</taxon>
        <taxon>Asteroideae</taxon>
        <taxon>Anthemideae</taxon>
        <taxon>Anthemidinae</taxon>
        <taxon>Tanacetum</taxon>
    </lineage>
</organism>
<evidence type="ECO:0000313" key="3">
    <source>
        <dbReference type="Proteomes" id="UP001151760"/>
    </source>
</evidence>
<proteinExistence type="predicted"/>
<name>A0ABQ5CEB1_9ASTR</name>
<protein>
    <submittedName>
        <fullName evidence="2">Uncharacterized protein</fullName>
    </submittedName>
</protein>
<feature type="region of interest" description="Disordered" evidence="1">
    <location>
        <begin position="370"/>
        <end position="403"/>
    </location>
</feature>
<reference evidence="2" key="1">
    <citation type="journal article" date="2022" name="Int. J. Mol. Sci.">
        <title>Draft Genome of Tanacetum Coccineum: Genomic Comparison of Closely Related Tanacetum-Family Plants.</title>
        <authorList>
            <person name="Yamashiro T."/>
            <person name="Shiraishi A."/>
            <person name="Nakayama K."/>
            <person name="Satake H."/>
        </authorList>
    </citation>
    <scope>NUCLEOTIDE SEQUENCE</scope>
</reference>
<evidence type="ECO:0000313" key="2">
    <source>
        <dbReference type="EMBL" id="GJT24468.1"/>
    </source>
</evidence>
<reference evidence="2" key="2">
    <citation type="submission" date="2022-01" db="EMBL/GenBank/DDBJ databases">
        <authorList>
            <person name="Yamashiro T."/>
            <person name="Shiraishi A."/>
            <person name="Satake H."/>
            <person name="Nakayama K."/>
        </authorList>
    </citation>
    <scope>NUCLEOTIDE SEQUENCE</scope>
</reference>
<feature type="region of interest" description="Disordered" evidence="1">
    <location>
        <begin position="1"/>
        <end position="23"/>
    </location>
</feature>
<dbReference type="EMBL" id="BQNB010014138">
    <property type="protein sequence ID" value="GJT24468.1"/>
    <property type="molecule type" value="Genomic_DNA"/>
</dbReference>
<feature type="region of interest" description="Disordered" evidence="1">
    <location>
        <begin position="285"/>
        <end position="312"/>
    </location>
</feature>
<comment type="caution">
    <text evidence="2">The sequence shown here is derived from an EMBL/GenBank/DDBJ whole genome shotgun (WGS) entry which is preliminary data.</text>
</comment>
<accession>A0ABQ5CEB1</accession>
<gene>
    <name evidence="2" type="ORF">Tco_0894405</name>
</gene>